<dbReference type="Gene3D" id="3.60.15.10">
    <property type="entry name" value="Ribonuclease Z/Hydroxyacylglutathione hydrolase-like"/>
    <property type="match status" value="1"/>
</dbReference>
<dbReference type="CDD" id="cd07713">
    <property type="entry name" value="DHPS-like_MBL-fold"/>
    <property type="match status" value="1"/>
</dbReference>
<dbReference type="RefSeq" id="WP_211870386.1">
    <property type="nucleotide sequence ID" value="NZ_JAAEDI010000020.1"/>
</dbReference>
<dbReference type="PANTHER" id="PTHR13754:SF13">
    <property type="entry name" value="METALLO-BETA-LACTAMASE SUPERFAMILY PROTEIN (AFU_ORTHOLOGUE AFUA_3G07630)"/>
    <property type="match status" value="1"/>
</dbReference>
<accession>A0ABS5EKZ4</accession>
<gene>
    <name evidence="2" type="ORF">GXW78_18705</name>
</gene>
<evidence type="ECO:0000259" key="1">
    <source>
        <dbReference type="Pfam" id="PF00753"/>
    </source>
</evidence>
<name>A0ABS5EKZ4_9PROT</name>
<sequence length="327" mass="35094">MQAPRPVDRIEVTVLVDNVTDALSSTPSFVTREWTRLQRVGMKRSSGGAICCANHGLSLVIAVEADGERRTILFDGGPVDYAVERNGPRLGVDFGAIEAMVLSHGHWDHAGGLPKAIEMVRAANGGHAVPLHLHPGMFRERGGRQPDGGVLPMDRVPAPAEWAAMGAEPQVSREPAVIAGHVLVSGEIPRVTDYETGLPGQVSRASDNAPWQADEWLADERFIAVHLRGKGLVVFSACSHCGIVNVLHEARRLMPEIPLLAVMGGFHLSGTNEGIIPRTVIDLGGFGLRWMFPSHCTGWRAVNALERAYGEDVVVPGAVGKTFVLEA</sequence>
<dbReference type="Proteomes" id="UP000698752">
    <property type="component" value="Unassembled WGS sequence"/>
</dbReference>
<dbReference type="EMBL" id="JAAEDI010000020">
    <property type="protein sequence ID" value="MBR0651707.1"/>
    <property type="molecule type" value="Genomic_DNA"/>
</dbReference>
<dbReference type="InterPro" id="IPR052926">
    <property type="entry name" value="Metallo-beta-lactamase_dom"/>
</dbReference>
<dbReference type="PANTHER" id="PTHR13754">
    <property type="entry name" value="METALLO-BETA-LACTAMASE SUPERFAMILY PROTEIN"/>
    <property type="match status" value="1"/>
</dbReference>
<reference evidence="3" key="1">
    <citation type="journal article" date="2021" name="Syst. Appl. Microbiol.">
        <title>Roseomonas hellenica sp. nov., isolated from roots of wild-growing Alkanna tinctoria.</title>
        <authorList>
            <person name="Rat A."/>
            <person name="Naranjo H.D."/>
            <person name="Lebbe L."/>
            <person name="Cnockaert M."/>
            <person name="Krigas N."/>
            <person name="Grigoriadou K."/>
            <person name="Maloupa E."/>
            <person name="Willems A."/>
        </authorList>
    </citation>
    <scope>NUCLEOTIDE SEQUENCE [LARGE SCALE GENOMIC DNA]</scope>
    <source>
        <strain evidence="3">LMG 31159</strain>
    </source>
</reference>
<dbReference type="SUPFAM" id="SSF56281">
    <property type="entry name" value="Metallo-hydrolase/oxidoreductase"/>
    <property type="match status" value="1"/>
</dbReference>
<protein>
    <submittedName>
        <fullName evidence="2">MBL fold metallo-hydrolase</fullName>
    </submittedName>
</protein>
<proteinExistence type="predicted"/>
<evidence type="ECO:0000313" key="2">
    <source>
        <dbReference type="EMBL" id="MBR0651707.1"/>
    </source>
</evidence>
<dbReference type="InterPro" id="IPR041712">
    <property type="entry name" value="DHPS-like_MBL-fold"/>
</dbReference>
<dbReference type="InterPro" id="IPR001279">
    <property type="entry name" value="Metallo-B-lactamas"/>
</dbReference>
<organism evidence="2 3">
    <name type="scientific">Neoroseomonas terrae</name>
    <dbReference type="NCBI Taxonomy" id="424799"/>
    <lineage>
        <taxon>Bacteria</taxon>
        <taxon>Pseudomonadati</taxon>
        <taxon>Pseudomonadota</taxon>
        <taxon>Alphaproteobacteria</taxon>
        <taxon>Acetobacterales</taxon>
        <taxon>Acetobacteraceae</taxon>
        <taxon>Neoroseomonas</taxon>
    </lineage>
</organism>
<keyword evidence="3" id="KW-1185">Reference proteome</keyword>
<dbReference type="InterPro" id="IPR036866">
    <property type="entry name" value="RibonucZ/Hydroxyglut_hydro"/>
</dbReference>
<feature type="domain" description="Metallo-beta-lactamase" evidence="1">
    <location>
        <begin position="60"/>
        <end position="199"/>
    </location>
</feature>
<comment type="caution">
    <text evidence="2">The sequence shown here is derived from an EMBL/GenBank/DDBJ whole genome shotgun (WGS) entry which is preliminary data.</text>
</comment>
<dbReference type="Pfam" id="PF00753">
    <property type="entry name" value="Lactamase_B"/>
    <property type="match status" value="1"/>
</dbReference>
<evidence type="ECO:0000313" key="3">
    <source>
        <dbReference type="Proteomes" id="UP000698752"/>
    </source>
</evidence>